<keyword evidence="1" id="KW-0472">Membrane</keyword>
<sequence>MNRLSVAWLGSSIIRFPFVNILVIWVYSAQRDNYLRAKAQVYISPRPADALGGR</sequence>
<accession>A0A9P5XU36</accession>
<evidence type="ECO:0000313" key="3">
    <source>
        <dbReference type="EMBL" id="KAF9455768.1"/>
    </source>
</evidence>
<dbReference type="Proteomes" id="UP000807353">
    <property type="component" value="Unassembled WGS sequence"/>
</dbReference>
<protein>
    <submittedName>
        <fullName evidence="2">Uncharacterized protein</fullName>
    </submittedName>
</protein>
<dbReference type="EMBL" id="MU150537">
    <property type="protein sequence ID" value="KAF9455735.1"/>
    <property type="molecule type" value="Genomic_DNA"/>
</dbReference>
<keyword evidence="1" id="KW-1133">Transmembrane helix</keyword>
<dbReference type="EMBL" id="MU150529">
    <property type="protein sequence ID" value="KAF9455768.1"/>
    <property type="molecule type" value="Genomic_DNA"/>
</dbReference>
<comment type="caution">
    <text evidence="2">The sequence shown here is derived from an EMBL/GenBank/DDBJ whole genome shotgun (WGS) entry which is preliminary data.</text>
</comment>
<feature type="transmembrane region" description="Helical" evidence="1">
    <location>
        <begin position="6"/>
        <end position="28"/>
    </location>
</feature>
<evidence type="ECO:0000256" key="1">
    <source>
        <dbReference type="SAM" id="Phobius"/>
    </source>
</evidence>
<keyword evidence="1" id="KW-0812">Transmembrane</keyword>
<dbReference type="AlphaFoldDB" id="A0A9P5XU36"/>
<keyword evidence="4" id="KW-1185">Reference proteome</keyword>
<gene>
    <name evidence="3" type="ORF">BDZ94DRAFT_1277374</name>
    <name evidence="2" type="ORF">BDZ94DRAFT_1277431</name>
</gene>
<organism evidence="2 4">
    <name type="scientific">Collybia nuda</name>
    <dbReference type="NCBI Taxonomy" id="64659"/>
    <lineage>
        <taxon>Eukaryota</taxon>
        <taxon>Fungi</taxon>
        <taxon>Dikarya</taxon>
        <taxon>Basidiomycota</taxon>
        <taxon>Agaricomycotina</taxon>
        <taxon>Agaricomycetes</taxon>
        <taxon>Agaricomycetidae</taxon>
        <taxon>Agaricales</taxon>
        <taxon>Tricholomatineae</taxon>
        <taxon>Clitocybaceae</taxon>
        <taxon>Collybia</taxon>
    </lineage>
</organism>
<name>A0A9P5XU36_9AGAR</name>
<evidence type="ECO:0000313" key="2">
    <source>
        <dbReference type="EMBL" id="KAF9455735.1"/>
    </source>
</evidence>
<evidence type="ECO:0000313" key="4">
    <source>
        <dbReference type="Proteomes" id="UP000807353"/>
    </source>
</evidence>
<proteinExistence type="predicted"/>
<reference evidence="2" key="1">
    <citation type="submission" date="2020-11" db="EMBL/GenBank/DDBJ databases">
        <authorList>
            <consortium name="DOE Joint Genome Institute"/>
            <person name="Ahrendt S."/>
            <person name="Riley R."/>
            <person name="Andreopoulos W."/>
            <person name="Labutti K."/>
            <person name="Pangilinan J."/>
            <person name="Ruiz-Duenas F.J."/>
            <person name="Barrasa J.M."/>
            <person name="Sanchez-Garcia M."/>
            <person name="Camarero S."/>
            <person name="Miyauchi S."/>
            <person name="Serrano A."/>
            <person name="Linde D."/>
            <person name="Babiker R."/>
            <person name="Drula E."/>
            <person name="Ayuso-Fernandez I."/>
            <person name="Pacheco R."/>
            <person name="Padilla G."/>
            <person name="Ferreira P."/>
            <person name="Barriuso J."/>
            <person name="Kellner H."/>
            <person name="Castanera R."/>
            <person name="Alfaro M."/>
            <person name="Ramirez L."/>
            <person name="Pisabarro A.G."/>
            <person name="Kuo A."/>
            <person name="Tritt A."/>
            <person name="Lipzen A."/>
            <person name="He G."/>
            <person name="Yan M."/>
            <person name="Ng V."/>
            <person name="Cullen D."/>
            <person name="Martin F."/>
            <person name="Rosso M.-N."/>
            <person name="Henrissat B."/>
            <person name="Hibbett D."/>
            <person name="Martinez A.T."/>
            <person name="Grigoriev I.V."/>
        </authorList>
    </citation>
    <scope>NUCLEOTIDE SEQUENCE</scope>
    <source>
        <strain evidence="2">CBS 247.69</strain>
    </source>
</reference>